<dbReference type="RefSeq" id="WP_210047357.1">
    <property type="nucleotide sequence ID" value="NZ_JAGINX010000001.1"/>
</dbReference>
<dbReference type="NCBIfam" id="NF038396">
    <property type="entry name" value="NF038396 family protein"/>
    <property type="match status" value="1"/>
</dbReference>
<evidence type="ECO:0000313" key="3">
    <source>
        <dbReference type="Proteomes" id="UP001519331"/>
    </source>
</evidence>
<accession>A0ABS4SZI4</accession>
<gene>
    <name evidence="2" type="ORF">JOF45_000158</name>
</gene>
<comment type="caution">
    <text evidence="2">The sequence shown here is derived from an EMBL/GenBank/DDBJ whole genome shotgun (WGS) entry which is preliminary data.</text>
</comment>
<sequence>MTQKPELQQSAAQTGFTNAVVLGLAAYVVFPVLALITAVMGLVLILNDRLVPGMIFLIVILQAWVIAGVWTHLRRRKILERAARVVERQTREERES</sequence>
<keyword evidence="1" id="KW-0472">Membrane</keyword>
<protein>
    <recommendedName>
        <fullName evidence="4">Integral membrane protein</fullName>
    </recommendedName>
</protein>
<evidence type="ECO:0000313" key="2">
    <source>
        <dbReference type="EMBL" id="MBP2317139.1"/>
    </source>
</evidence>
<keyword evidence="1" id="KW-1133">Transmembrane helix</keyword>
<feature type="transmembrane region" description="Helical" evidence="1">
    <location>
        <begin position="20"/>
        <end position="45"/>
    </location>
</feature>
<dbReference type="EMBL" id="JAGINX010000001">
    <property type="protein sequence ID" value="MBP2317139.1"/>
    <property type="molecule type" value="Genomic_DNA"/>
</dbReference>
<evidence type="ECO:0008006" key="4">
    <source>
        <dbReference type="Google" id="ProtNLM"/>
    </source>
</evidence>
<proteinExistence type="predicted"/>
<evidence type="ECO:0000256" key="1">
    <source>
        <dbReference type="SAM" id="Phobius"/>
    </source>
</evidence>
<name>A0ABS4SZI4_9MICC</name>
<organism evidence="2 3">
    <name type="scientific">Nesterenkonia lacusekhoensis</name>
    <dbReference type="NCBI Taxonomy" id="150832"/>
    <lineage>
        <taxon>Bacteria</taxon>
        <taxon>Bacillati</taxon>
        <taxon>Actinomycetota</taxon>
        <taxon>Actinomycetes</taxon>
        <taxon>Micrococcales</taxon>
        <taxon>Micrococcaceae</taxon>
        <taxon>Nesterenkonia</taxon>
    </lineage>
</organism>
<keyword evidence="3" id="KW-1185">Reference proteome</keyword>
<dbReference type="InterPro" id="IPR059228">
    <property type="entry name" value="Integral_mb_put"/>
</dbReference>
<keyword evidence="1" id="KW-0812">Transmembrane</keyword>
<dbReference type="Proteomes" id="UP001519331">
    <property type="component" value="Unassembled WGS sequence"/>
</dbReference>
<reference evidence="2 3" key="1">
    <citation type="submission" date="2021-03" db="EMBL/GenBank/DDBJ databases">
        <title>Sequencing the genomes of 1000 actinobacteria strains.</title>
        <authorList>
            <person name="Klenk H.-P."/>
        </authorList>
    </citation>
    <scope>NUCLEOTIDE SEQUENCE [LARGE SCALE GENOMIC DNA]</scope>
    <source>
        <strain evidence="2 3">DSM 12544</strain>
    </source>
</reference>
<feature type="transmembrane region" description="Helical" evidence="1">
    <location>
        <begin position="51"/>
        <end position="71"/>
    </location>
</feature>